<evidence type="ECO:0000313" key="4">
    <source>
        <dbReference type="Proteomes" id="UP000634435"/>
    </source>
</evidence>
<gene>
    <name evidence="3" type="ORF">GCM10007111_17190</name>
</gene>
<protein>
    <submittedName>
        <fullName evidence="3">ATP-dependent endonuclease</fullName>
    </submittedName>
</protein>
<dbReference type="GO" id="GO:0004519">
    <property type="term" value="F:endonuclease activity"/>
    <property type="evidence" value="ECO:0007669"/>
    <property type="project" value="UniProtKB-KW"/>
</dbReference>
<dbReference type="SUPFAM" id="SSF52540">
    <property type="entry name" value="P-loop containing nucleoside triphosphate hydrolases"/>
    <property type="match status" value="1"/>
</dbReference>
<feature type="domain" description="OLD protein-like TOPRIM" evidence="2">
    <location>
        <begin position="429"/>
        <end position="495"/>
    </location>
</feature>
<dbReference type="Pfam" id="PF20469">
    <property type="entry name" value="OLD-like_TOPRIM"/>
    <property type="match status" value="1"/>
</dbReference>
<evidence type="ECO:0000259" key="2">
    <source>
        <dbReference type="Pfam" id="PF20469"/>
    </source>
</evidence>
<comment type="caution">
    <text evidence="3">The sequence shown here is derived from an EMBL/GenBank/DDBJ whole genome shotgun (WGS) entry which is preliminary data.</text>
</comment>
<dbReference type="InterPro" id="IPR034139">
    <property type="entry name" value="TOPRIM_OLD"/>
</dbReference>
<dbReference type="InterPro" id="IPR041685">
    <property type="entry name" value="AAA_GajA/Old/RecF-like"/>
</dbReference>
<dbReference type="Proteomes" id="UP000634435">
    <property type="component" value="Unassembled WGS sequence"/>
</dbReference>
<dbReference type="InterPro" id="IPR051396">
    <property type="entry name" value="Bact_Antivir_Def_Nuclease"/>
</dbReference>
<keyword evidence="3" id="KW-0540">Nuclease</keyword>
<dbReference type="EMBL" id="BMPN01000002">
    <property type="protein sequence ID" value="GGJ55471.1"/>
    <property type="molecule type" value="Genomic_DNA"/>
</dbReference>
<reference evidence="4" key="1">
    <citation type="journal article" date="2019" name="Int. J. Syst. Evol. Microbiol.">
        <title>The Global Catalogue of Microorganisms (GCM) 10K type strain sequencing project: providing services to taxonomists for standard genome sequencing and annotation.</title>
        <authorList>
            <consortium name="The Broad Institute Genomics Platform"/>
            <consortium name="The Broad Institute Genome Sequencing Center for Infectious Disease"/>
            <person name="Wu L."/>
            <person name="Ma J."/>
        </authorList>
    </citation>
    <scope>NUCLEOTIDE SEQUENCE [LARGE SCALE GENOMIC DNA]</scope>
    <source>
        <strain evidence="4">JCM 30071</strain>
    </source>
</reference>
<keyword evidence="3" id="KW-0255">Endonuclease</keyword>
<keyword evidence="4" id="KW-1185">Reference proteome</keyword>
<dbReference type="InterPro" id="IPR027417">
    <property type="entry name" value="P-loop_NTPase"/>
</dbReference>
<organism evidence="3 4">
    <name type="scientific">Virgibacillus kapii</name>
    <dbReference type="NCBI Taxonomy" id="1638645"/>
    <lineage>
        <taxon>Bacteria</taxon>
        <taxon>Bacillati</taxon>
        <taxon>Bacillota</taxon>
        <taxon>Bacilli</taxon>
        <taxon>Bacillales</taxon>
        <taxon>Bacillaceae</taxon>
        <taxon>Virgibacillus</taxon>
    </lineage>
</organism>
<name>A0ABQ2DG44_9BACI</name>
<dbReference type="PANTHER" id="PTHR43581:SF4">
    <property type="entry name" value="ATP_GTP PHOSPHATASE"/>
    <property type="match status" value="1"/>
</dbReference>
<feature type="domain" description="Endonuclease GajA/Old nuclease/RecF-like AAA" evidence="1">
    <location>
        <begin position="1"/>
        <end position="376"/>
    </location>
</feature>
<dbReference type="Pfam" id="PF13175">
    <property type="entry name" value="AAA_15"/>
    <property type="match status" value="1"/>
</dbReference>
<sequence length="617" mass="71252">MYISRVSIKNYRSFGNIPFEMKLKKFTTIIGANNVGKTNLLESIGLILSQDITMFRKRILQAEDINYASRLKFKQEILNHSIPFDNIEFPEVEVQLTFEEMDEKQLSVVGDWFSTKTMDKAKLTYLFKPSSNFDREAWVTKQREKVKVLMNEKKGIQKEDLLKFVEFPIKNYQYIIFGGNDRTNRVDPYFLSMLKLELLDALRDAKRELIANGDYKLLYRILNQGEENAYEDIKKVLNDLDEKIKGNNQLKGIRKTLIEQLNTISLQGADDNNIDFHFSTLETGEILKKLSLIYGQDPITIDRNGLGRNNLLYISLLLSRLAPEENIDICFRIVGIEEPEAHLHPHLQKHLSTNIEQINAQRDDLQIILTSHSTHITSSLKTENMVVLYKDKSEIKRHYITDGFEENKKGKEHRRYLEKYLDATNSSMFYARKIILVEGIAEQILIPSLFNLSHGKTIDSIGCNIINVNGVAFKHFLEIVKNGYFIRCAVLTDGDVGKKTENRAVNLKNDYEKSYTTIKVAVNEETFEKELIEANKSGLGKEILIKALNNTRPNKGPEYAKKWKNEIESDVFFTLVEDYKSEFAFNLSDEVNKVSKDAFQVPNYIKEAFEFIMDSGS</sequence>
<dbReference type="CDD" id="cd01026">
    <property type="entry name" value="TOPRIM_OLD"/>
    <property type="match status" value="1"/>
</dbReference>
<dbReference type="Gene3D" id="3.40.50.300">
    <property type="entry name" value="P-loop containing nucleotide triphosphate hydrolases"/>
    <property type="match status" value="1"/>
</dbReference>
<accession>A0ABQ2DG44</accession>
<dbReference type="PANTHER" id="PTHR43581">
    <property type="entry name" value="ATP/GTP PHOSPHATASE"/>
    <property type="match status" value="1"/>
</dbReference>
<evidence type="ECO:0000259" key="1">
    <source>
        <dbReference type="Pfam" id="PF13175"/>
    </source>
</evidence>
<proteinExistence type="predicted"/>
<dbReference type="RefSeq" id="WP_188942767.1">
    <property type="nucleotide sequence ID" value="NZ_BMPN01000002.1"/>
</dbReference>
<evidence type="ECO:0000313" key="3">
    <source>
        <dbReference type="EMBL" id="GGJ55471.1"/>
    </source>
</evidence>
<keyword evidence="3" id="KW-0378">Hydrolase</keyword>